<comment type="caution">
    <text evidence="5">The sequence shown here is derived from an EMBL/GenBank/DDBJ whole genome shotgun (WGS) entry which is preliminary data.</text>
</comment>
<evidence type="ECO:0000313" key="6">
    <source>
        <dbReference type="Proteomes" id="UP000053947"/>
    </source>
</evidence>
<gene>
    <name evidence="5" type="ORF">DEALK_09570</name>
</gene>
<protein>
    <submittedName>
        <fullName evidence="5">D-alanine-D-alanine ligase or related ATP-grasp enzyme</fullName>
        <ecNumber evidence="5">6.3.2.4</ecNumber>
    </submittedName>
</protein>
<accession>A0A0W0GHR1</accession>
<dbReference type="InterPro" id="IPR013815">
    <property type="entry name" value="ATP_grasp_subdomain_1"/>
</dbReference>
<keyword evidence="3" id="KW-0547">Nucleotide-binding</keyword>
<sequence length="360" mass="40235">MDKLKISVLFWEERGPEATTHDEVVDQVTEALRGSGHEVSAIGLCDDLRELLDKLDEYRPDLVFNLCERFADNDNFEMNVTAVLEMLGQPFTGTGPQGMAARQDKVLTKKLLQFHDVPYPNYAVFDRHDIEFAGKMHFPLFVKPLRGDTSLGIGEASLVTEYPKLVERIDFIHSQLKEQALVEEYVEGREFYVGVLGNDPPEALPLMELDFSSLPPGTPRVFSRALKDDSDPDHQFINVQVATDLAPETRARIIAAGREAAFALKVRDYARVDIRLPATGTPVVVEVNANPYLERTSAFALAALQSGLGFASLIDRIVEAAWRRNEPTPFLESLQKARAERAQARRALSALIEKCDIKPV</sequence>
<dbReference type="InterPro" id="IPR011761">
    <property type="entry name" value="ATP-grasp"/>
</dbReference>
<dbReference type="PANTHER" id="PTHR23132:SF26">
    <property type="entry name" value="BLR7451 PROTEIN"/>
    <property type="match status" value="1"/>
</dbReference>
<organism evidence="5 6">
    <name type="scientific">Dehalogenimonas alkenigignens</name>
    <dbReference type="NCBI Taxonomy" id="1217799"/>
    <lineage>
        <taxon>Bacteria</taxon>
        <taxon>Bacillati</taxon>
        <taxon>Chloroflexota</taxon>
        <taxon>Dehalococcoidia</taxon>
        <taxon>Dehalococcoidales</taxon>
        <taxon>Dehalococcoidaceae</taxon>
        <taxon>Dehalogenimonas</taxon>
    </lineage>
</organism>
<name>A0A0W0GHR1_9CHLR</name>
<dbReference type="GO" id="GO:0005524">
    <property type="term" value="F:ATP binding"/>
    <property type="evidence" value="ECO:0007669"/>
    <property type="project" value="UniProtKB-UniRule"/>
</dbReference>
<keyword evidence="6" id="KW-1185">Reference proteome</keyword>
<dbReference type="GO" id="GO:0008716">
    <property type="term" value="F:D-alanine-D-alanine ligase activity"/>
    <property type="evidence" value="ECO:0007669"/>
    <property type="project" value="UniProtKB-EC"/>
</dbReference>
<evidence type="ECO:0000256" key="1">
    <source>
        <dbReference type="ARBA" id="ARBA00010871"/>
    </source>
</evidence>
<dbReference type="Proteomes" id="UP000053947">
    <property type="component" value="Unassembled WGS sequence"/>
</dbReference>
<dbReference type="STRING" id="1217799.DEALK_09570"/>
<dbReference type="Gene3D" id="3.30.470.20">
    <property type="entry name" value="ATP-grasp fold, B domain"/>
    <property type="match status" value="1"/>
</dbReference>
<evidence type="ECO:0000313" key="5">
    <source>
        <dbReference type="EMBL" id="KTB48112.1"/>
    </source>
</evidence>
<dbReference type="OrthoDB" id="9813261at2"/>
<keyword evidence="2 5" id="KW-0436">Ligase</keyword>
<comment type="similarity">
    <text evidence="1">Belongs to the D-alanine--D-alanine ligase family.</text>
</comment>
<dbReference type="Pfam" id="PF07478">
    <property type="entry name" value="Dala_Dala_lig_C"/>
    <property type="match status" value="1"/>
</dbReference>
<dbReference type="PANTHER" id="PTHR23132">
    <property type="entry name" value="D-ALANINE--D-ALANINE LIGASE"/>
    <property type="match status" value="1"/>
</dbReference>
<dbReference type="InterPro" id="IPR011095">
    <property type="entry name" value="Dala_Dala_lig_C"/>
</dbReference>
<dbReference type="RefSeq" id="WP_058439144.1">
    <property type="nucleotide sequence ID" value="NZ_KQ758903.1"/>
</dbReference>
<keyword evidence="3" id="KW-0067">ATP-binding</keyword>
<dbReference type="SUPFAM" id="SSF56059">
    <property type="entry name" value="Glutathione synthetase ATP-binding domain-like"/>
    <property type="match status" value="1"/>
</dbReference>
<evidence type="ECO:0000256" key="3">
    <source>
        <dbReference type="PROSITE-ProRule" id="PRU00409"/>
    </source>
</evidence>
<dbReference type="Gene3D" id="3.30.1490.20">
    <property type="entry name" value="ATP-grasp fold, A domain"/>
    <property type="match status" value="1"/>
</dbReference>
<dbReference type="GO" id="GO:0046872">
    <property type="term" value="F:metal ion binding"/>
    <property type="evidence" value="ECO:0007669"/>
    <property type="project" value="InterPro"/>
</dbReference>
<reference evidence="5 6" key="1">
    <citation type="submission" date="2015-06" db="EMBL/GenBank/DDBJ databases">
        <title>Genome sequence of the organohalide-respiring Dehalogenimonas alkenigignens type strain (IP3-3T).</title>
        <authorList>
            <person name="Key T.A."/>
            <person name="Richmond D.P."/>
            <person name="Bowman K.S."/>
            <person name="Cho Y.-J."/>
            <person name="Chun J."/>
            <person name="da Costa M.S."/>
            <person name="Rainey F.A."/>
            <person name="Moe W.M."/>
        </authorList>
    </citation>
    <scope>NUCLEOTIDE SEQUENCE [LARGE SCALE GENOMIC DNA]</scope>
    <source>
        <strain evidence="5 6">IP3-3</strain>
    </source>
</reference>
<evidence type="ECO:0000256" key="2">
    <source>
        <dbReference type="ARBA" id="ARBA00022598"/>
    </source>
</evidence>
<evidence type="ECO:0000259" key="4">
    <source>
        <dbReference type="PROSITE" id="PS50975"/>
    </source>
</evidence>
<feature type="domain" description="ATP-grasp" evidence="4">
    <location>
        <begin position="109"/>
        <end position="319"/>
    </location>
</feature>
<dbReference type="PROSITE" id="PS50975">
    <property type="entry name" value="ATP_GRASP"/>
    <property type="match status" value="1"/>
</dbReference>
<proteinExistence type="inferred from homology"/>
<dbReference type="EMBL" id="LFDV01000002">
    <property type="protein sequence ID" value="KTB48112.1"/>
    <property type="molecule type" value="Genomic_DNA"/>
</dbReference>
<dbReference type="EC" id="6.3.2.4" evidence="5"/>
<dbReference type="AlphaFoldDB" id="A0A0W0GHR1"/>